<protein>
    <submittedName>
        <fullName evidence="1">Uncharacterized protein</fullName>
    </submittedName>
</protein>
<gene>
    <name evidence="1" type="ORF">ColLi_09315</name>
</gene>
<dbReference type="Proteomes" id="UP001055172">
    <property type="component" value="Unassembled WGS sequence"/>
</dbReference>
<proteinExistence type="predicted"/>
<keyword evidence="2" id="KW-1185">Reference proteome</keyword>
<organism evidence="1 2">
    <name type="scientific">Colletotrichum liriopes</name>
    <dbReference type="NCBI Taxonomy" id="708192"/>
    <lineage>
        <taxon>Eukaryota</taxon>
        <taxon>Fungi</taxon>
        <taxon>Dikarya</taxon>
        <taxon>Ascomycota</taxon>
        <taxon>Pezizomycotina</taxon>
        <taxon>Sordariomycetes</taxon>
        <taxon>Hypocreomycetidae</taxon>
        <taxon>Glomerellales</taxon>
        <taxon>Glomerellaceae</taxon>
        <taxon>Colletotrichum</taxon>
        <taxon>Colletotrichum spaethianum species complex</taxon>
    </lineage>
</organism>
<name>A0AA37GU14_9PEZI</name>
<dbReference type="AlphaFoldDB" id="A0AA37GU14"/>
<reference evidence="1 2" key="1">
    <citation type="submission" date="2021-07" db="EMBL/GenBank/DDBJ databases">
        <title>Genome data of Colletotrichum spaethianum.</title>
        <authorList>
            <person name="Utami Y.D."/>
            <person name="Hiruma K."/>
        </authorList>
    </citation>
    <scope>NUCLEOTIDE SEQUENCE [LARGE SCALE GENOMIC DNA]</scope>
    <source>
        <strain evidence="1 2">MAFF 242679</strain>
    </source>
</reference>
<evidence type="ECO:0000313" key="2">
    <source>
        <dbReference type="Proteomes" id="UP001055172"/>
    </source>
</evidence>
<dbReference type="EMBL" id="BPPX01000022">
    <property type="protein sequence ID" value="GJC86477.1"/>
    <property type="molecule type" value="Genomic_DNA"/>
</dbReference>
<comment type="caution">
    <text evidence="1">The sequence shown here is derived from an EMBL/GenBank/DDBJ whole genome shotgun (WGS) entry which is preliminary data.</text>
</comment>
<accession>A0AA37GU14</accession>
<evidence type="ECO:0000313" key="1">
    <source>
        <dbReference type="EMBL" id="GJC86477.1"/>
    </source>
</evidence>
<sequence length="93" mass="9863">MRCWAGPVAYVNFVPCSWLWWQSSVGGTASRWPRRAPELGSTARLSAAESSNERGSPAVGLHQAASEGQLDLASLFGVNTSNLVHVAAAQGHE</sequence>